<dbReference type="AlphaFoldDB" id="A0A1G7D8W0"/>
<evidence type="ECO:0000313" key="1">
    <source>
        <dbReference type="EMBL" id="SDE48002.1"/>
    </source>
</evidence>
<dbReference type="EMBL" id="FMZV01000020">
    <property type="protein sequence ID" value="SDE48002.1"/>
    <property type="molecule type" value="Genomic_DNA"/>
</dbReference>
<name>A0A1G7D8W0_9RHOB</name>
<accession>A0A1G7D8W0</accession>
<proteinExistence type="predicted"/>
<gene>
    <name evidence="1" type="ORF">SAMN04488239_12057</name>
</gene>
<keyword evidence="2" id="KW-1185">Reference proteome</keyword>
<sequence>MAFKNGVRAIMIDIEDQRFNEFATRRKYVASPVEDLPPWFEGAWAFCKPPTEEEWEELNRLNSNLDMQGGMRLEALCKIEVDYESFTTSVIFSVPDL</sequence>
<reference evidence="2" key="1">
    <citation type="submission" date="2016-10" db="EMBL/GenBank/DDBJ databases">
        <authorList>
            <person name="Varghese N."/>
            <person name="Submissions S."/>
        </authorList>
    </citation>
    <scope>NUCLEOTIDE SEQUENCE [LARGE SCALE GENOMIC DNA]</scope>
    <source>
        <strain evidence="2">CGMCC 1.9108</strain>
    </source>
</reference>
<dbReference type="Proteomes" id="UP000199628">
    <property type="component" value="Unassembled WGS sequence"/>
</dbReference>
<protein>
    <submittedName>
        <fullName evidence="1">Uncharacterized protein</fullName>
    </submittedName>
</protein>
<evidence type="ECO:0000313" key="2">
    <source>
        <dbReference type="Proteomes" id="UP000199628"/>
    </source>
</evidence>
<organism evidence="1 2">
    <name type="scientific">Ruegeria marina</name>
    <dbReference type="NCBI Taxonomy" id="639004"/>
    <lineage>
        <taxon>Bacteria</taxon>
        <taxon>Pseudomonadati</taxon>
        <taxon>Pseudomonadota</taxon>
        <taxon>Alphaproteobacteria</taxon>
        <taxon>Rhodobacterales</taxon>
        <taxon>Roseobacteraceae</taxon>
        <taxon>Ruegeria</taxon>
    </lineage>
</organism>